<keyword evidence="3" id="KW-1185">Reference proteome</keyword>
<evidence type="ECO:0000313" key="3">
    <source>
        <dbReference type="Proteomes" id="UP000245207"/>
    </source>
</evidence>
<protein>
    <submittedName>
        <fullName evidence="2">STRUBBELIG-receptor family 8</fullName>
    </submittedName>
</protein>
<feature type="region of interest" description="Disordered" evidence="1">
    <location>
        <begin position="50"/>
        <end position="107"/>
    </location>
</feature>
<sequence>MHGRNLIEQGKSGFTKRVKFPITSSSNPLTTLQAATNSFFQDNIIGEGSLDEDANDGVIDQNLTKKPNGEGSSKKPVKNTIKIIDSGATTKKNAKAKRSKKGKKMDNQLEGLEDGLQEMGQLKDQWVQNFGCN</sequence>
<proteinExistence type="predicted"/>
<comment type="caution">
    <text evidence="2">The sequence shown here is derived from an EMBL/GenBank/DDBJ whole genome shotgun (WGS) entry which is preliminary data.</text>
</comment>
<dbReference type="AlphaFoldDB" id="A0A2U1M406"/>
<reference evidence="2 3" key="1">
    <citation type="journal article" date="2018" name="Mol. Plant">
        <title>The genome of Artemisia annua provides insight into the evolution of Asteraceae family and artemisinin biosynthesis.</title>
        <authorList>
            <person name="Shen Q."/>
            <person name="Zhang L."/>
            <person name="Liao Z."/>
            <person name="Wang S."/>
            <person name="Yan T."/>
            <person name="Shi P."/>
            <person name="Liu M."/>
            <person name="Fu X."/>
            <person name="Pan Q."/>
            <person name="Wang Y."/>
            <person name="Lv Z."/>
            <person name="Lu X."/>
            <person name="Zhang F."/>
            <person name="Jiang W."/>
            <person name="Ma Y."/>
            <person name="Chen M."/>
            <person name="Hao X."/>
            <person name="Li L."/>
            <person name="Tang Y."/>
            <person name="Lv G."/>
            <person name="Zhou Y."/>
            <person name="Sun X."/>
            <person name="Brodelius P.E."/>
            <person name="Rose J.K.C."/>
            <person name="Tang K."/>
        </authorList>
    </citation>
    <scope>NUCLEOTIDE SEQUENCE [LARGE SCALE GENOMIC DNA]</scope>
    <source>
        <strain evidence="3">cv. Huhao1</strain>
        <tissue evidence="2">Leaf</tissue>
    </source>
</reference>
<gene>
    <name evidence="2" type="ORF">CTI12_AA421890</name>
</gene>
<keyword evidence="2" id="KW-0675">Receptor</keyword>
<accession>A0A2U1M406</accession>
<name>A0A2U1M406_ARTAN</name>
<feature type="compositionally biased region" description="Basic residues" evidence="1">
    <location>
        <begin position="92"/>
        <end position="103"/>
    </location>
</feature>
<dbReference type="EMBL" id="PKPP01006609">
    <property type="protein sequence ID" value="PWA55954.1"/>
    <property type="molecule type" value="Genomic_DNA"/>
</dbReference>
<evidence type="ECO:0000256" key="1">
    <source>
        <dbReference type="SAM" id="MobiDB-lite"/>
    </source>
</evidence>
<organism evidence="2 3">
    <name type="scientific">Artemisia annua</name>
    <name type="common">Sweet wormwood</name>
    <dbReference type="NCBI Taxonomy" id="35608"/>
    <lineage>
        <taxon>Eukaryota</taxon>
        <taxon>Viridiplantae</taxon>
        <taxon>Streptophyta</taxon>
        <taxon>Embryophyta</taxon>
        <taxon>Tracheophyta</taxon>
        <taxon>Spermatophyta</taxon>
        <taxon>Magnoliopsida</taxon>
        <taxon>eudicotyledons</taxon>
        <taxon>Gunneridae</taxon>
        <taxon>Pentapetalae</taxon>
        <taxon>asterids</taxon>
        <taxon>campanulids</taxon>
        <taxon>Asterales</taxon>
        <taxon>Asteraceae</taxon>
        <taxon>Asteroideae</taxon>
        <taxon>Anthemideae</taxon>
        <taxon>Artemisiinae</taxon>
        <taxon>Artemisia</taxon>
    </lineage>
</organism>
<dbReference type="Proteomes" id="UP000245207">
    <property type="component" value="Unassembled WGS sequence"/>
</dbReference>
<evidence type="ECO:0000313" key="2">
    <source>
        <dbReference type="EMBL" id="PWA55954.1"/>
    </source>
</evidence>